<evidence type="ECO:0000313" key="1">
    <source>
        <dbReference type="EMBL" id="CAI0578541.1"/>
    </source>
</evidence>
<dbReference type="AlphaFoldDB" id="A0AAV0RVD7"/>
<dbReference type="Proteomes" id="UP001154282">
    <property type="component" value="Unassembled WGS sequence"/>
</dbReference>
<protein>
    <submittedName>
        <fullName evidence="1">Uncharacterized protein</fullName>
    </submittedName>
</protein>
<name>A0AAV0RVD7_9ROSI</name>
<sequence length="17" mass="1992">MAMELSTRKKRRHCSAS</sequence>
<gene>
    <name evidence="1" type="ORF">LITE_LOCUS50137</name>
</gene>
<comment type="caution">
    <text evidence="1">The sequence shown here is derived from an EMBL/GenBank/DDBJ whole genome shotgun (WGS) entry which is preliminary data.</text>
</comment>
<organism evidence="1 2">
    <name type="scientific">Linum tenue</name>
    <dbReference type="NCBI Taxonomy" id="586396"/>
    <lineage>
        <taxon>Eukaryota</taxon>
        <taxon>Viridiplantae</taxon>
        <taxon>Streptophyta</taxon>
        <taxon>Embryophyta</taxon>
        <taxon>Tracheophyta</taxon>
        <taxon>Spermatophyta</taxon>
        <taxon>Magnoliopsida</taxon>
        <taxon>eudicotyledons</taxon>
        <taxon>Gunneridae</taxon>
        <taxon>Pentapetalae</taxon>
        <taxon>rosids</taxon>
        <taxon>fabids</taxon>
        <taxon>Malpighiales</taxon>
        <taxon>Linaceae</taxon>
        <taxon>Linum</taxon>
    </lineage>
</organism>
<evidence type="ECO:0000313" key="2">
    <source>
        <dbReference type="Proteomes" id="UP001154282"/>
    </source>
</evidence>
<accession>A0AAV0RVD7</accession>
<dbReference type="EMBL" id="CAMGYJ010000011">
    <property type="protein sequence ID" value="CAI0578541.1"/>
    <property type="molecule type" value="Genomic_DNA"/>
</dbReference>
<proteinExistence type="predicted"/>
<keyword evidence="2" id="KW-1185">Reference proteome</keyword>
<reference evidence="1" key="1">
    <citation type="submission" date="2022-08" db="EMBL/GenBank/DDBJ databases">
        <authorList>
            <person name="Gutierrez-Valencia J."/>
        </authorList>
    </citation>
    <scope>NUCLEOTIDE SEQUENCE</scope>
</reference>